<dbReference type="GO" id="GO:0004497">
    <property type="term" value="F:monooxygenase activity"/>
    <property type="evidence" value="ECO:0007669"/>
    <property type="project" value="UniProtKB-KW"/>
</dbReference>
<evidence type="ECO:0000259" key="1">
    <source>
        <dbReference type="PROSITE" id="PS51725"/>
    </source>
</evidence>
<sequence>MFNPGYYITAELKVKVPENISKARQHLKKLCEETLKEPGCSIFTLHQCVDDKRRFLLWERFNSEDDFKFHFEQPHTQEYLRQDLTEVVQYFVTDVPVPL</sequence>
<dbReference type="GeneID" id="69552511"/>
<name>A0A7T4A7P8_AERJA</name>
<keyword evidence="2" id="KW-0560">Oxidoreductase</keyword>
<dbReference type="PANTHER" id="PTHR33336:SF3">
    <property type="entry name" value="ABM DOMAIN-CONTAINING PROTEIN"/>
    <property type="match status" value="1"/>
</dbReference>
<dbReference type="InterPro" id="IPR007138">
    <property type="entry name" value="ABM_dom"/>
</dbReference>
<dbReference type="PANTHER" id="PTHR33336">
    <property type="entry name" value="QUINOL MONOOXYGENASE YGIN-RELATED"/>
    <property type="match status" value="1"/>
</dbReference>
<dbReference type="InterPro" id="IPR050744">
    <property type="entry name" value="AI-2_Isomerase_LsrG"/>
</dbReference>
<dbReference type="RefSeq" id="WP_042030486.1">
    <property type="nucleotide sequence ID" value="NZ_CAWMFX010000017.1"/>
</dbReference>
<feature type="domain" description="ABM" evidence="1">
    <location>
        <begin position="6"/>
        <end position="99"/>
    </location>
</feature>
<dbReference type="PROSITE" id="PS51725">
    <property type="entry name" value="ABM"/>
    <property type="match status" value="1"/>
</dbReference>
<dbReference type="Pfam" id="PF03992">
    <property type="entry name" value="ABM"/>
    <property type="match status" value="1"/>
</dbReference>
<evidence type="ECO:0000313" key="3">
    <source>
        <dbReference type="Proteomes" id="UP000595481"/>
    </source>
</evidence>
<keyword evidence="3" id="KW-1185">Reference proteome</keyword>
<gene>
    <name evidence="2" type="ORF">I6H43_14505</name>
</gene>
<keyword evidence="2" id="KW-0503">Monooxygenase</keyword>
<dbReference type="Proteomes" id="UP000595481">
    <property type="component" value="Chromosome"/>
</dbReference>
<dbReference type="Gene3D" id="3.30.70.100">
    <property type="match status" value="1"/>
</dbReference>
<organism evidence="2 3">
    <name type="scientific">Aeromonas jandaei</name>
    <dbReference type="NCBI Taxonomy" id="650"/>
    <lineage>
        <taxon>Bacteria</taxon>
        <taxon>Pseudomonadati</taxon>
        <taxon>Pseudomonadota</taxon>
        <taxon>Gammaproteobacteria</taxon>
        <taxon>Aeromonadales</taxon>
        <taxon>Aeromonadaceae</taxon>
        <taxon>Aeromonas</taxon>
    </lineage>
</organism>
<protein>
    <submittedName>
        <fullName evidence="2">Antibiotic biosynthesis monooxygenase</fullName>
    </submittedName>
</protein>
<evidence type="ECO:0000313" key="2">
    <source>
        <dbReference type="EMBL" id="QQB18761.1"/>
    </source>
</evidence>
<dbReference type="InterPro" id="IPR011008">
    <property type="entry name" value="Dimeric_a/b-barrel"/>
</dbReference>
<proteinExistence type="predicted"/>
<dbReference type="SUPFAM" id="SSF54909">
    <property type="entry name" value="Dimeric alpha+beta barrel"/>
    <property type="match status" value="1"/>
</dbReference>
<accession>A0A7T4A7P8</accession>
<reference evidence="2 3" key="1">
    <citation type="submission" date="2020-12" db="EMBL/GenBank/DDBJ databases">
        <title>FDA dAtabase for Regulatory Grade micrObial Sequences (FDA-ARGOS): Supporting development and validation of Infectious Disease Dx tests.</title>
        <authorList>
            <person name="Sproer C."/>
            <person name="Gronow S."/>
            <person name="Severitt S."/>
            <person name="Schroder I."/>
            <person name="Tallon L."/>
            <person name="Sadzewicz L."/>
            <person name="Zhao X."/>
            <person name="Boylan J."/>
            <person name="Ott S."/>
            <person name="Bowen H."/>
            <person name="Vavikolanu K."/>
            <person name="Mehta A."/>
            <person name="Aluvathingal J."/>
            <person name="Nadendla S."/>
            <person name="Lowell S."/>
            <person name="Myers T."/>
            <person name="Yan Y."/>
            <person name="Sichtig H."/>
        </authorList>
    </citation>
    <scope>NUCLEOTIDE SEQUENCE [LARGE SCALE GENOMIC DNA]</scope>
    <source>
        <strain evidence="2 3">FDAARGOS_986</strain>
    </source>
</reference>
<dbReference type="EMBL" id="CP066092">
    <property type="protein sequence ID" value="QQB18761.1"/>
    <property type="molecule type" value="Genomic_DNA"/>
</dbReference>